<protein>
    <submittedName>
        <fullName evidence="2">Uncharacterized protein</fullName>
    </submittedName>
</protein>
<feature type="region of interest" description="Disordered" evidence="1">
    <location>
        <begin position="124"/>
        <end position="147"/>
    </location>
</feature>
<proteinExistence type="predicted"/>
<reference evidence="3" key="1">
    <citation type="submission" date="2021-01" db="EMBL/GenBank/DDBJ databases">
        <title>Caligus Genome Assembly.</title>
        <authorList>
            <person name="Gallardo-Escarate C."/>
        </authorList>
    </citation>
    <scope>NUCLEOTIDE SEQUENCE [LARGE SCALE GENOMIC DNA]</scope>
</reference>
<evidence type="ECO:0000313" key="2">
    <source>
        <dbReference type="EMBL" id="QQP54911.1"/>
    </source>
</evidence>
<dbReference type="AlphaFoldDB" id="A0A7T8KFJ0"/>
<dbReference type="EMBL" id="CP045894">
    <property type="protein sequence ID" value="QQP54911.1"/>
    <property type="molecule type" value="Genomic_DNA"/>
</dbReference>
<sequence length="147" mass="17655">MQSTRDSWVIHDELRIVKESLHKQKLAEEEAKRLQRLQEEMERQRVAKEAEENQLQAAQKEMKLKSDMEVRRKVEEEERIKQYEADRVEAQRLQIELDRENARLREQIEQERRDHELALRLATESNSALVEEDSTPPLLKRSTLVNR</sequence>
<evidence type="ECO:0000256" key="1">
    <source>
        <dbReference type="SAM" id="MobiDB-lite"/>
    </source>
</evidence>
<accession>A0A7T8KFJ0</accession>
<organism evidence="2 3">
    <name type="scientific">Caligus rogercresseyi</name>
    <name type="common">Sea louse</name>
    <dbReference type="NCBI Taxonomy" id="217165"/>
    <lineage>
        <taxon>Eukaryota</taxon>
        <taxon>Metazoa</taxon>
        <taxon>Ecdysozoa</taxon>
        <taxon>Arthropoda</taxon>
        <taxon>Crustacea</taxon>
        <taxon>Multicrustacea</taxon>
        <taxon>Hexanauplia</taxon>
        <taxon>Copepoda</taxon>
        <taxon>Siphonostomatoida</taxon>
        <taxon>Caligidae</taxon>
        <taxon>Caligus</taxon>
    </lineage>
</organism>
<gene>
    <name evidence="2" type="ORF">FKW44_007903</name>
</gene>
<evidence type="ECO:0000313" key="3">
    <source>
        <dbReference type="Proteomes" id="UP000595437"/>
    </source>
</evidence>
<keyword evidence="3" id="KW-1185">Reference proteome</keyword>
<name>A0A7T8KFJ0_CALRO</name>
<dbReference type="Proteomes" id="UP000595437">
    <property type="component" value="Chromosome 5"/>
</dbReference>